<feature type="non-terminal residue" evidence="1">
    <location>
        <position position="779"/>
    </location>
</feature>
<proteinExistence type="predicted"/>
<protein>
    <submittedName>
        <fullName evidence="1">Uncharacterized protein</fullName>
    </submittedName>
</protein>
<organism evidence="1 2">
    <name type="scientific">Kipferlia bialata</name>
    <dbReference type="NCBI Taxonomy" id="797122"/>
    <lineage>
        <taxon>Eukaryota</taxon>
        <taxon>Metamonada</taxon>
        <taxon>Carpediemonas-like organisms</taxon>
        <taxon>Kipferlia</taxon>
    </lineage>
</organism>
<evidence type="ECO:0000313" key="2">
    <source>
        <dbReference type="Proteomes" id="UP000265618"/>
    </source>
</evidence>
<accession>A0A9K3CZD5</accession>
<gene>
    <name evidence="1" type="ORF">KIPB_007005</name>
</gene>
<name>A0A9K3CZD5_9EUKA</name>
<reference evidence="1 2" key="1">
    <citation type="journal article" date="2018" name="PLoS ONE">
        <title>The draft genome of Kipferlia bialata reveals reductive genome evolution in fornicate parasites.</title>
        <authorList>
            <person name="Tanifuji G."/>
            <person name="Takabayashi S."/>
            <person name="Kume K."/>
            <person name="Takagi M."/>
            <person name="Nakayama T."/>
            <person name="Kamikawa R."/>
            <person name="Inagaki Y."/>
            <person name="Hashimoto T."/>
        </authorList>
    </citation>
    <scope>NUCLEOTIDE SEQUENCE [LARGE SCALE GENOMIC DNA]</scope>
    <source>
        <strain evidence="1">NY0173</strain>
    </source>
</reference>
<keyword evidence="2" id="KW-1185">Reference proteome</keyword>
<dbReference type="Proteomes" id="UP000265618">
    <property type="component" value="Unassembled WGS sequence"/>
</dbReference>
<comment type="caution">
    <text evidence="1">The sequence shown here is derived from an EMBL/GenBank/DDBJ whole genome shotgun (WGS) entry which is preliminary data.</text>
</comment>
<evidence type="ECO:0000313" key="1">
    <source>
        <dbReference type="EMBL" id="GIQ85355.1"/>
    </source>
</evidence>
<dbReference type="AlphaFoldDB" id="A0A9K3CZD5"/>
<sequence length="779" mass="80810">GLVPGSTYYVEEDGTVTTSVTSVLAGVAVSETELQVAPVSAQSALGDVAIVGGDIDGTAIGGTTPAAGAFSDLTVGAYSLPSLDGTAGQVLLTDGAGSADWADVPSAGGLSLTARGAVAAGDALVLNPDGTVSSVAEYASGYGTPIDIGRGFEYSRVSLAANSDGVLAVYQDESTSQGYARFITVDGGVANYGTEVMFAPSAHLPFRPQAVYDVAHDVFVVVYNNEESSADHGTAVVVSVSKEGVITSGTPVEFSSVAGRETKITYDSNAEKVLIAYVLNSGTGHMRTGTVSATTISFGTAVQFVTTIEYDVSLHYHPKHNLSIVLYRDFGNSNYGTARLCSISNTSVFLGSAVVFNSENTRETDLAIDPITGDMAVVFRQIDSNPTTTGQVIGASISASTLSFGSPSLFSAGGRGKPSVVYDPETGSMLLVYSDYDNGFYGTSLPVAVSGTSVSLGAASTFNAVDSSDAPTGIYNPASQSMVLVYTDWDNSYEGYAMTYHTDVWTNLVTGTYIGVATDTASNGASVSVATGGTVVGGMSGLLPGKDYYVMHNGSLSLSCLTPLSQCVGTAVSTTEIQLAMPVHAGYTEPTSLSLTVPAILESSGSSIGLEVSDVVVGEFTRDGYSNNVLSLGTTDAELNKSIFQAGVGSFNSVNSLFTPGYTETVVSLPSGWSNGSSYFDVGIDLVHEDTASVHTSVSMVVQYMCYSAGWKVSTFKSYTVTTSSSYWRLSSGNLRYYGTYLDQSTMSGYACSTSYPVLFKFQIWSSDPANDTLRAIPS</sequence>
<dbReference type="EMBL" id="BDIP01001899">
    <property type="protein sequence ID" value="GIQ85355.1"/>
    <property type="molecule type" value="Genomic_DNA"/>
</dbReference>